<comment type="caution">
    <text evidence="2">The sequence shown here is derived from an EMBL/GenBank/DDBJ whole genome shotgun (WGS) entry which is preliminary data.</text>
</comment>
<proteinExistence type="predicted"/>
<evidence type="ECO:0000313" key="2">
    <source>
        <dbReference type="EMBL" id="KAJ1188171.1"/>
    </source>
</evidence>
<keyword evidence="3" id="KW-1185">Reference proteome</keyword>
<dbReference type="Proteomes" id="UP001066276">
    <property type="component" value="Chromosome 3_1"/>
</dbReference>
<dbReference type="AlphaFoldDB" id="A0AAV7UIF0"/>
<sequence>MAAHQSDQGALEPERVSQVPARKRKGKGCGKPATEVPTVREVAEPVGNAPEPTGEQVAELGEVPELTHWQQEGCPTREEFCEAQKSCPTLEGLRRQAAG</sequence>
<feature type="region of interest" description="Disordered" evidence="1">
    <location>
        <begin position="1"/>
        <end position="37"/>
    </location>
</feature>
<organism evidence="2 3">
    <name type="scientific">Pleurodeles waltl</name>
    <name type="common">Iberian ribbed newt</name>
    <dbReference type="NCBI Taxonomy" id="8319"/>
    <lineage>
        <taxon>Eukaryota</taxon>
        <taxon>Metazoa</taxon>
        <taxon>Chordata</taxon>
        <taxon>Craniata</taxon>
        <taxon>Vertebrata</taxon>
        <taxon>Euteleostomi</taxon>
        <taxon>Amphibia</taxon>
        <taxon>Batrachia</taxon>
        <taxon>Caudata</taxon>
        <taxon>Salamandroidea</taxon>
        <taxon>Salamandridae</taxon>
        <taxon>Pleurodelinae</taxon>
        <taxon>Pleurodeles</taxon>
    </lineage>
</organism>
<dbReference type="EMBL" id="JANPWB010000005">
    <property type="protein sequence ID" value="KAJ1188171.1"/>
    <property type="molecule type" value="Genomic_DNA"/>
</dbReference>
<protein>
    <submittedName>
        <fullName evidence="2">Uncharacterized protein</fullName>
    </submittedName>
</protein>
<reference evidence="2" key="1">
    <citation type="journal article" date="2022" name="bioRxiv">
        <title>Sequencing and chromosome-scale assembly of the giantPleurodeles waltlgenome.</title>
        <authorList>
            <person name="Brown T."/>
            <person name="Elewa A."/>
            <person name="Iarovenko S."/>
            <person name="Subramanian E."/>
            <person name="Araus A.J."/>
            <person name="Petzold A."/>
            <person name="Susuki M."/>
            <person name="Suzuki K.-i.T."/>
            <person name="Hayashi T."/>
            <person name="Toyoda A."/>
            <person name="Oliveira C."/>
            <person name="Osipova E."/>
            <person name="Leigh N.D."/>
            <person name="Simon A."/>
            <person name="Yun M.H."/>
        </authorList>
    </citation>
    <scope>NUCLEOTIDE SEQUENCE</scope>
    <source>
        <strain evidence="2">20211129_DDA</strain>
        <tissue evidence="2">Liver</tissue>
    </source>
</reference>
<evidence type="ECO:0000256" key="1">
    <source>
        <dbReference type="SAM" id="MobiDB-lite"/>
    </source>
</evidence>
<evidence type="ECO:0000313" key="3">
    <source>
        <dbReference type="Proteomes" id="UP001066276"/>
    </source>
</evidence>
<accession>A0AAV7UIF0</accession>
<name>A0AAV7UIF0_PLEWA</name>
<gene>
    <name evidence="2" type="ORF">NDU88_004935</name>
</gene>